<feature type="region of interest" description="Disordered" evidence="1">
    <location>
        <begin position="161"/>
        <end position="210"/>
    </location>
</feature>
<accession>A0A8T0URJ0</accession>
<dbReference type="EMBL" id="CM029041">
    <property type="protein sequence ID" value="KAG2624685.1"/>
    <property type="molecule type" value="Genomic_DNA"/>
</dbReference>
<dbReference type="Proteomes" id="UP000823388">
    <property type="component" value="Chromosome 3K"/>
</dbReference>
<feature type="region of interest" description="Disordered" evidence="1">
    <location>
        <begin position="1"/>
        <end position="20"/>
    </location>
</feature>
<evidence type="ECO:0000313" key="2">
    <source>
        <dbReference type="EMBL" id="KAG2624685.1"/>
    </source>
</evidence>
<sequence>MEEQKPASAVTEEEPPKKVESVVATTNEVASLAPIVDENPAPIEEASKKVELLAVVEEGKEVFKKIMVNEEEKKMKDVVWEGKGRCFTGLEVVDGEAEGDIGEHNCGEVEEVKEYSKGGSLGIAEAMNADVGEVPAMHDMKDVACVLESTPTLMVQLKLENDEVREEDDSLSSTNVLKGEEGGELQEEQQEEVEQVRYCGGSKGCGNDRR</sequence>
<reference evidence="2" key="1">
    <citation type="submission" date="2020-05" db="EMBL/GenBank/DDBJ databases">
        <title>WGS assembly of Panicum virgatum.</title>
        <authorList>
            <person name="Lovell J.T."/>
            <person name="Jenkins J."/>
            <person name="Shu S."/>
            <person name="Juenger T.E."/>
            <person name="Schmutz J."/>
        </authorList>
    </citation>
    <scope>NUCLEOTIDE SEQUENCE</scope>
    <source>
        <strain evidence="2">AP13</strain>
    </source>
</reference>
<protein>
    <submittedName>
        <fullName evidence="2">Uncharacterized protein</fullName>
    </submittedName>
</protein>
<gene>
    <name evidence="2" type="ORF">PVAP13_3KG362354</name>
</gene>
<keyword evidence="3" id="KW-1185">Reference proteome</keyword>
<evidence type="ECO:0000313" key="3">
    <source>
        <dbReference type="Proteomes" id="UP000823388"/>
    </source>
</evidence>
<dbReference type="AlphaFoldDB" id="A0A8T0URJ0"/>
<comment type="caution">
    <text evidence="2">The sequence shown here is derived from an EMBL/GenBank/DDBJ whole genome shotgun (WGS) entry which is preliminary data.</text>
</comment>
<organism evidence="2 3">
    <name type="scientific">Panicum virgatum</name>
    <name type="common">Blackwell switchgrass</name>
    <dbReference type="NCBI Taxonomy" id="38727"/>
    <lineage>
        <taxon>Eukaryota</taxon>
        <taxon>Viridiplantae</taxon>
        <taxon>Streptophyta</taxon>
        <taxon>Embryophyta</taxon>
        <taxon>Tracheophyta</taxon>
        <taxon>Spermatophyta</taxon>
        <taxon>Magnoliopsida</taxon>
        <taxon>Liliopsida</taxon>
        <taxon>Poales</taxon>
        <taxon>Poaceae</taxon>
        <taxon>PACMAD clade</taxon>
        <taxon>Panicoideae</taxon>
        <taxon>Panicodae</taxon>
        <taxon>Paniceae</taxon>
        <taxon>Panicinae</taxon>
        <taxon>Panicum</taxon>
        <taxon>Panicum sect. Hiantes</taxon>
    </lineage>
</organism>
<proteinExistence type="predicted"/>
<feature type="compositionally biased region" description="Acidic residues" evidence="1">
    <location>
        <begin position="182"/>
        <end position="193"/>
    </location>
</feature>
<evidence type="ECO:0000256" key="1">
    <source>
        <dbReference type="SAM" id="MobiDB-lite"/>
    </source>
</evidence>
<name>A0A8T0URJ0_PANVG</name>